<dbReference type="GO" id="GO:0016301">
    <property type="term" value="F:kinase activity"/>
    <property type="evidence" value="ECO:0007669"/>
    <property type="project" value="UniProtKB-KW"/>
</dbReference>
<reference evidence="9" key="1">
    <citation type="submission" date="2022-05" db="EMBL/GenBank/DDBJ databases">
        <authorList>
            <person name="Jo J.-H."/>
            <person name="Im W.-T."/>
        </authorList>
    </citation>
    <scope>NUCLEOTIDE SEQUENCE</scope>
    <source>
        <strain evidence="9">SE220</strain>
    </source>
</reference>
<evidence type="ECO:0000256" key="3">
    <source>
        <dbReference type="ARBA" id="ARBA00022679"/>
    </source>
</evidence>
<evidence type="ECO:0000256" key="5">
    <source>
        <dbReference type="ARBA" id="ARBA00022777"/>
    </source>
</evidence>
<evidence type="ECO:0000256" key="4">
    <source>
        <dbReference type="ARBA" id="ARBA00022741"/>
    </source>
</evidence>
<keyword evidence="4" id="KW-0547">Nucleotide-binding</keyword>
<dbReference type="InterPro" id="IPR005467">
    <property type="entry name" value="His_kinase_dom"/>
</dbReference>
<dbReference type="PANTHER" id="PTHR42878:SF7">
    <property type="entry name" value="SENSOR HISTIDINE KINASE GLRK"/>
    <property type="match status" value="1"/>
</dbReference>
<evidence type="ECO:0000259" key="8">
    <source>
        <dbReference type="PROSITE" id="PS50109"/>
    </source>
</evidence>
<keyword evidence="7" id="KW-0902">Two-component regulatory system</keyword>
<comment type="caution">
    <text evidence="9">The sequence shown here is derived from an EMBL/GenBank/DDBJ whole genome shotgun (WGS) entry which is preliminary data.</text>
</comment>
<keyword evidence="3" id="KW-0808">Transferase</keyword>
<dbReference type="InterPro" id="IPR003594">
    <property type="entry name" value="HATPase_dom"/>
</dbReference>
<dbReference type="Proteomes" id="UP001165342">
    <property type="component" value="Unassembled WGS sequence"/>
</dbReference>
<dbReference type="PANTHER" id="PTHR42878">
    <property type="entry name" value="TWO-COMPONENT HISTIDINE KINASE"/>
    <property type="match status" value="1"/>
</dbReference>
<dbReference type="Gene3D" id="3.30.565.10">
    <property type="entry name" value="Histidine kinase-like ATPase, C-terminal domain"/>
    <property type="match status" value="1"/>
</dbReference>
<keyword evidence="10" id="KW-1185">Reference proteome</keyword>
<gene>
    <name evidence="9" type="ORF">LZ538_11240</name>
</gene>
<evidence type="ECO:0000256" key="2">
    <source>
        <dbReference type="ARBA" id="ARBA00012438"/>
    </source>
</evidence>
<evidence type="ECO:0000256" key="6">
    <source>
        <dbReference type="ARBA" id="ARBA00022840"/>
    </source>
</evidence>
<name>A0ABT0S456_9SPHN</name>
<dbReference type="InterPro" id="IPR050351">
    <property type="entry name" value="BphY/WalK/GraS-like"/>
</dbReference>
<keyword evidence="6" id="KW-0067">ATP-binding</keyword>
<organism evidence="9 10">
    <name type="scientific">Sphingomonas hankyongi</name>
    <dbReference type="NCBI Taxonomy" id="2908209"/>
    <lineage>
        <taxon>Bacteria</taxon>
        <taxon>Pseudomonadati</taxon>
        <taxon>Pseudomonadota</taxon>
        <taxon>Alphaproteobacteria</taxon>
        <taxon>Sphingomonadales</taxon>
        <taxon>Sphingomonadaceae</taxon>
        <taxon>Sphingomonas</taxon>
    </lineage>
</organism>
<dbReference type="InterPro" id="IPR036890">
    <property type="entry name" value="HATPase_C_sf"/>
</dbReference>
<dbReference type="Pfam" id="PF02518">
    <property type="entry name" value="HATPase_c"/>
    <property type="match status" value="1"/>
</dbReference>
<protein>
    <recommendedName>
        <fullName evidence="2">histidine kinase</fullName>
        <ecNumber evidence="2">2.7.13.3</ecNumber>
    </recommendedName>
</protein>
<evidence type="ECO:0000256" key="7">
    <source>
        <dbReference type="ARBA" id="ARBA00023012"/>
    </source>
</evidence>
<sequence length="445" mass="46688">MASAPSEPNIVRGRLDKAGRLVSADPELEALQREAGSGLGQTLALPQLAAVAQLARKLGISVSRPATAAATDHDLELWVRATPDSEGVALTIEGWQPRAPAGPRLGSLLGGSGESEAATPQLEWAADEELRLISLSSELAEFLGVDVAETAGQALTRVLRLEEDEAGEMPLISALAARRSFTGQRARSRSDEGQSLVLNGEVVTSADGAFAGFRGTVEVEQASGESNQTPVRSAAFDHALDEALRSPLDRIIESAERIVERADGPLRSDYANYGGDIAAAARHLLSVVRAMNEGSIQAHQTIDLAALAAEAVVLLESVAEEKSITILLEADEALPANGEERAVIQILVNLIGNAVRHSPDSSTVRLTFAKTPGTVSVTVTDEGSGIDPADQQRIFERFERANPREGGTGLGLAISRRLARTMGGDVTLESAPGIGAKFTLTLPSP</sequence>
<dbReference type="EMBL" id="JAMGBE010000003">
    <property type="protein sequence ID" value="MCL6730621.1"/>
    <property type="molecule type" value="Genomic_DNA"/>
</dbReference>
<dbReference type="RefSeq" id="WP_249832098.1">
    <property type="nucleotide sequence ID" value="NZ_JAMGBE010000003.1"/>
</dbReference>
<dbReference type="PRINTS" id="PR00344">
    <property type="entry name" value="BCTRLSENSOR"/>
</dbReference>
<accession>A0ABT0S456</accession>
<dbReference type="EC" id="2.7.13.3" evidence="2"/>
<evidence type="ECO:0000256" key="1">
    <source>
        <dbReference type="ARBA" id="ARBA00000085"/>
    </source>
</evidence>
<proteinExistence type="predicted"/>
<comment type="catalytic activity">
    <reaction evidence="1">
        <text>ATP + protein L-histidine = ADP + protein N-phospho-L-histidine.</text>
        <dbReference type="EC" id="2.7.13.3"/>
    </reaction>
</comment>
<feature type="domain" description="Histidine kinase" evidence="8">
    <location>
        <begin position="239"/>
        <end position="445"/>
    </location>
</feature>
<keyword evidence="5 9" id="KW-0418">Kinase</keyword>
<dbReference type="PROSITE" id="PS50109">
    <property type="entry name" value="HIS_KIN"/>
    <property type="match status" value="1"/>
</dbReference>
<dbReference type="SUPFAM" id="SSF55874">
    <property type="entry name" value="ATPase domain of HSP90 chaperone/DNA topoisomerase II/histidine kinase"/>
    <property type="match status" value="1"/>
</dbReference>
<dbReference type="InterPro" id="IPR004358">
    <property type="entry name" value="Sig_transdc_His_kin-like_C"/>
</dbReference>
<evidence type="ECO:0000313" key="10">
    <source>
        <dbReference type="Proteomes" id="UP001165342"/>
    </source>
</evidence>
<evidence type="ECO:0000313" key="9">
    <source>
        <dbReference type="EMBL" id="MCL6730621.1"/>
    </source>
</evidence>
<dbReference type="SMART" id="SM00387">
    <property type="entry name" value="HATPase_c"/>
    <property type="match status" value="1"/>
</dbReference>